<dbReference type="Gene3D" id="1.25.40.10">
    <property type="entry name" value="Tetratricopeptide repeat domain"/>
    <property type="match status" value="1"/>
</dbReference>
<evidence type="ECO:0000256" key="1">
    <source>
        <dbReference type="SAM" id="SignalP"/>
    </source>
</evidence>
<keyword evidence="1" id="KW-0732">Signal</keyword>
<proteinExistence type="predicted"/>
<accession>A0ABW3JAN7</accession>
<dbReference type="EMBL" id="JBHTJO010000001">
    <property type="protein sequence ID" value="MFD0987517.1"/>
    <property type="molecule type" value="Genomic_DNA"/>
</dbReference>
<dbReference type="PANTHER" id="PTHR11102">
    <property type="entry name" value="SEL-1-LIKE PROTEIN"/>
    <property type="match status" value="1"/>
</dbReference>
<protein>
    <submittedName>
        <fullName evidence="2">Tetratricopeptide repeat protein</fullName>
    </submittedName>
</protein>
<dbReference type="InterPro" id="IPR011990">
    <property type="entry name" value="TPR-like_helical_dom_sf"/>
</dbReference>
<gene>
    <name evidence="2" type="ORF">ACFQ2F_10460</name>
</gene>
<evidence type="ECO:0000313" key="2">
    <source>
        <dbReference type="EMBL" id="MFD0987517.1"/>
    </source>
</evidence>
<organism evidence="2 3">
    <name type="scientific">Methyloligella solikamskensis</name>
    <dbReference type="NCBI Taxonomy" id="1177756"/>
    <lineage>
        <taxon>Bacteria</taxon>
        <taxon>Pseudomonadati</taxon>
        <taxon>Pseudomonadota</taxon>
        <taxon>Alphaproteobacteria</taxon>
        <taxon>Hyphomicrobiales</taxon>
        <taxon>Hyphomicrobiaceae</taxon>
        <taxon>Methyloligella</taxon>
    </lineage>
</organism>
<feature type="chain" id="PRO_5046754258" evidence="1">
    <location>
        <begin position="25"/>
        <end position="390"/>
    </location>
</feature>
<reference evidence="3" key="1">
    <citation type="journal article" date="2019" name="Int. J. Syst. Evol. Microbiol.">
        <title>The Global Catalogue of Microorganisms (GCM) 10K type strain sequencing project: providing services to taxonomists for standard genome sequencing and annotation.</title>
        <authorList>
            <consortium name="The Broad Institute Genomics Platform"/>
            <consortium name="The Broad Institute Genome Sequencing Center for Infectious Disease"/>
            <person name="Wu L."/>
            <person name="Ma J."/>
        </authorList>
    </citation>
    <scope>NUCLEOTIDE SEQUENCE [LARGE SCALE GENOMIC DNA]</scope>
    <source>
        <strain evidence="3">CCUG 61697</strain>
    </source>
</reference>
<dbReference type="InterPro" id="IPR006597">
    <property type="entry name" value="Sel1-like"/>
</dbReference>
<sequence>MSSRVALVTAAAGVLAFWLNPAPAETPAQRSNTADAVAAGVFSSATAAYREGVSAVQSGAIEKGLPALRFAADRGVLGAQLRLAELYAKGGPVPKDDAQAFTYYRQIADTYAEIRPRSPVAKYVADAFVALGRYQLAGIPQIGLQANPKRAADLFGHAASYFGDAEAQYELAQLYLAGNGVKRNLRLGANWLAMAARKQHPESQAMLGEMLWRSEKGSSRYVRGLALIALAHHNAVTSGTEPEWIKDLYAEAFSDIDDETRQAVEATTPRWGGPRVAIVPAHEQHEEMAEDRSIGSRIGGFILGGVGGGSDLEEDPALSAQTISGDAIVAPEGIGEPIISLQGLNAEADENSMPVSAEAAAPVMPSDMTGGANAMGVSMGFSGSVGAGLQ</sequence>
<evidence type="ECO:0000313" key="3">
    <source>
        <dbReference type="Proteomes" id="UP001597102"/>
    </source>
</evidence>
<dbReference type="SUPFAM" id="SSF81901">
    <property type="entry name" value="HCP-like"/>
    <property type="match status" value="1"/>
</dbReference>
<dbReference type="SMART" id="SM00671">
    <property type="entry name" value="SEL1"/>
    <property type="match status" value="2"/>
</dbReference>
<dbReference type="InterPro" id="IPR050767">
    <property type="entry name" value="Sel1_AlgK"/>
</dbReference>
<name>A0ABW3JAN7_9HYPH</name>
<feature type="signal peptide" evidence="1">
    <location>
        <begin position="1"/>
        <end position="24"/>
    </location>
</feature>
<dbReference type="Proteomes" id="UP001597102">
    <property type="component" value="Unassembled WGS sequence"/>
</dbReference>
<comment type="caution">
    <text evidence="2">The sequence shown here is derived from an EMBL/GenBank/DDBJ whole genome shotgun (WGS) entry which is preliminary data.</text>
</comment>
<keyword evidence="3" id="KW-1185">Reference proteome</keyword>
<dbReference type="RefSeq" id="WP_379089586.1">
    <property type="nucleotide sequence ID" value="NZ_JBHTJO010000001.1"/>
</dbReference>
<dbReference type="Pfam" id="PF08238">
    <property type="entry name" value="Sel1"/>
    <property type="match status" value="2"/>
</dbReference>
<dbReference type="PANTHER" id="PTHR11102:SF160">
    <property type="entry name" value="ERAD-ASSOCIATED E3 UBIQUITIN-PROTEIN LIGASE COMPONENT HRD3"/>
    <property type="match status" value="1"/>
</dbReference>